<dbReference type="Pfam" id="PF00753">
    <property type="entry name" value="Lactamase_B"/>
    <property type="match status" value="1"/>
</dbReference>
<proteinExistence type="inferred from homology"/>
<dbReference type="CDD" id="cd16282">
    <property type="entry name" value="metallo-hydrolase-like_MBL-fold"/>
    <property type="match status" value="1"/>
</dbReference>
<dbReference type="InterPro" id="IPR001279">
    <property type="entry name" value="Metallo-B-lactamas"/>
</dbReference>
<gene>
    <name evidence="4" type="ORF">DSM104440_00541</name>
</gene>
<feature type="signal peptide" evidence="2">
    <location>
        <begin position="1"/>
        <end position="19"/>
    </location>
</feature>
<evidence type="ECO:0000313" key="4">
    <source>
        <dbReference type="EMBL" id="QJR13751.1"/>
    </source>
</evidence>
<dbReference type="KEGG" id="upl:DSM104440_00541"/>
<dbReference type="InterPro" id="IPR036866">
    <property type="entry name" value="RibonucZ/Hydroxyglut_hydro"/>
</dbReference>
<protein>
    <recommendedName>
        <fullName evidence="3">Metallo-beta-lactamase domain-containing protein</fullName>
    </recommendedName>
</protein>
<feature type="chain" id="PRO_5026751350" description="Metallo-beta-lactamase domain-containing protein" evidence="2">
    <location>
        <begin position="20"/>
        <end position="296"/>
    </location>
</feature>
<dbReference type="InterPro" id="IPR050855">
    <property type="entry name" value="NDM-1-like"/>
</dbReference>
<dbReference type="InParanoid" id="A0A6M4H2H9"/>
<keyword evidence="2" id="KW-0732">Signal</keyword>
<organism evidence="4 5">
    <name type="scientific">Usitatibacter palustris</name>
    <dbReference type="NCBI Taxonomy" id="2732487"/>
    <lineage>
        <taxon>Bacteria</taxon>
        <taxon>Pseudomonadati</taxon>
        <taxon>Pseudomonadota</taxon>
        <taxon>Betaproteobacteria</taxon>
        <taxon>Nitrosomonadales</taxon>
        <taxon>Usitatibacteraceae</taxon>
        <taxon>Usitatibacter</taxon>
    </lineage>
</organism>
<dbReference type="EMBL" id="CP053073">
    <property type="protein sequence ID" value="QJR13751.1"/>
    <property type="molecule type" value="Genomic_DNA"/>
</dbReference>
<dbReference type="GO" id="GO:0017001">
    <property type="term" value="P:antibiotic catabolic process"/>
    <property type="evidence" value="ECO:0007669"/>
    <property type="project" value="UniProtKB-ARBA"/>
</dbReference>
<evidence type="ECO:0000256" key="1">
    <source>
        <dbReference type="ARBA" id="ARBA00005250"/>
    </source>
</evidence>
<keyword evidence="5" id="KW-1185">Reference proteome</keyword>
<dbReference type="AlphaFoldDB" id="A0A6M4H2H9"/>
<evidence type="ECO:0000313" key="5">
    <source>
        <dbReference type="Proteomes" id="UP000503096"/>
    </source>
</evidence>
<dbReference type="Proteomes" id="UP000503096">
    <property type="component" value="Chromosome"/>
</dbReference>
<dbReference type="SUPFAM" id="SSF56281">
    <property type="entry name" value="Metallo-hydrolase/oxidoreductase"/>
    <property type="match status" value="1"/>
</dbReference>
<comment type="similarity">
    <text evidence="1">Belongs to the metallo-beta-lactamase superfamily. Class-B beta-lactamase family.</text>
</comment>
<dbReference type="PANTHER" id="PTHR42951">
    <property type="entry name" value="METALLO-BETA-LACTAMASE DOMAIN-CONTAINING"/>
    <property type="match status" value="1"/>
</dbReference>
<dbReference type="RefSeq" id="WP_171160494.1">
    <property type="nucleotide sequence ID" value="NZ_CP053073.1"/>
</dbReference>
<reference evidence="4 5" key="1">
    <citation type="submission" date="2020-04" db="EMBL/GenBank/DDBJ databases">
        <title>Usitatibacter rugosus gen. nov., sp. nov. and Usitatibacter palustris sp. nov., novel members of Usitatibacteraceae fam. nov. within the order Nitrosomonadales isolated from soil.</title>
        <authorList>
            <person name="Huber K.J."/>
            <person name="Neumann-Schaal M."/>
            <person name="Geppert A."/>
            <person name="Luckner M."/>
            <person name="Wanner G."/>
            <person name="Overmann J."/>
        </authorList>
    </citation>
    <scope>NUCLEOTIDE SEQUENCE [LARGE SCALE GENOMIC DNA]</scope>
    <source>
        <strain evidence="4 5">Swamp67</strain>
    </source>
</reference>
<feature type="domain" description="Metallo-beta-lactamase" evidence="3">
    <location>
        <begin position="44"/>
        <end position="227"/>
    </location>
</feature>
<evidence type="ECO:0000256" key="2">
    <source>
        <dbReference type="SAM" id="SignalP"/>
    </source>
</evidence>
<evidence type="ECO:0000259" key="3">
    <source>
        <dbReference type="SMART" id="SM00849"/>
    </source>
</evidence>
<accession>A0A6M4H2H9</accession>
<dbReference type="SMART" id="SM00849">
    <property type="entry name" value="Lactamase_B"/>
    <property type="match status" value="1"/>
</dbReference>
<name>A0A6M4H2H9_9PROT</name>
<dbReference type="Gene3D" id="3.60.15.10">
    <property type="entry name" value="Ribonuclease Z/Hydroxyacylglutathione hydrolase-like"/>
    <property type="match status" value="1"/>
</dbReference>
<dbReference type="PANTHER" id="PTHR42951:SF4">
    <property type="entry name" value="ACYL-COENZYME A THIOESTERASE MBLAC2"/>
    <property type="match status" value="1"/>
</dbReference>
<sequence length="296" mass="32020">MKKFFAVVALAALPGLALAQRDYSKVEVKAEKLSDTTYMLTGAGGNLGLSVGDDAVFLVDDQYAPLTPKILAAIKAITPKPVKFVVNTHWHDDHSGGNENLGKAGVTIFAHHNVRKRMNSEQFIAFFNLKSAPSPKDALPVITFSTDMSFHINGDEVKVMHVPKAHTDGDSIVYFSKANVMHMGDTFFNGLYPFIDTSSGGNAEGLVAAVDHVLIMINDATKVIPGHGPLATKADLKAYRDMVANVTAKVKKLIGEGKTSEQVVAAKPSAEYDEKWGKGFIKPDKFAEMLYANLKP</sequence>